<gene>
    <name evidence="2" type="ORF">ABIC75_004540</name>
</gene>
<dbReference type="RefSeq" id="WP_354016124.1">
    <property type="nucleotide sequence ID" value="NZ_JBEPMU010000009.1"/>
</dbReference>
<feature type="transmembrane region" description="Helical" evidence="1">
    <location>
        <begin position="38"/>
        <end position="58"/>
    </location>
</feature>
<accession>A0ABV2K140</accession>
<name>A0ABV2K140_9GAMM</name>
<evidence type="ECO:0000313" key="2">
    <source>
        <dbReference type="EMBL" id="MET3654792.1"/>
    </source>
</evidence>
<comment type="caution">
    <text evidence="2">The sequence shown here is derived from an EMBL/GenBank/DDBJ whole genome shotgun (WGS) entry which is preliminary data.</text>
</comment>
<organism evidence="2 3">
    <name type="scientific">Dyella japonica</name>
    <dbReference type="NCBI Taxonomy" id="231455"/>
    <lineage>
        <taxon>Bacteria</taxon>
        <taxon>Pseudomonadati</taxon>
        <taxon>Pseudomonadota</taxon>
        <taxon>Gammaproteobacteria</taxon>
        <taxon>Lysobacterales</taxon>
        <taxon>Rhodanobacteraceae</taxon>
        <taxon>Dyella</taxon>
    </lineage>
</organism>
<proteinExistence type="predicted"/>
<sequence length="69" mass="7275">MKGGGIGLLLGIVLDVVSAFVAGWRMGGAGHPHGQRLLASPITVTVDAVLLFFGRLILRVLNIQDHTMP</sequence>
<keyword evidence="3" id="KW-1185">Reference proteome</keyword>
<evidence type="ECO:0000256" key="1">
    <source>
        <dbReference type="SAM" id="Phobius"/>
    </source>
</evidence>
<evidence type="ECO:0000313" key="3">
    <source>
        <dbReference type="Proteomes" id="UP001549184"/>
    </source>
</evidence>
<protein>
    <submittedName>
        <fullName evidence="2">Uncharacterized protein</fullName>
    </submittedName>
</protein>
<keyword evidence="1" id="KW-0812">Transmembrane</keyword>
<keyword evidence="1" id="KW-1133">Transmembrane helix</keyword>
<dbReference type="EMBL" id="JBEPMU010000009">
    <property type="protein sequence ID" value="MET3654792.1"/>
    <property type="molecule type" value="Genomic_DNA"/>
</dbReference>
<dbReference type="Proteomes" id="UP001549184">
    <property type="component" value="Unassembled WGS sequence"/>
</dbReference>
<reference evidence="2 3" key="1">
    <citation type="submission" date="2024-06" db="EMBL/GenBank/DDBJ databases">
        <title>Sorghum-associated microbial communities from plants grown in Nebraska, USA.</title>
        <authorList>
            <person name="Schachtman D."/>
        </authorList>
    </citation>
    <scope>NUCLEOTIDE SEQUENCE [LARGE SCALE GENOMIC DNA]</scope>
    <source>
        <strain evidence="2 3">1073</strain>
    </source>
</reference>
<keyword evidence="1" id="KW-0472">Membrane</keyword>